<keyword evidence="6" id="KW-0812">Transmembrane</keyword>
<dbReference type="GO" id="GO:0046688">
    <property type="term" value="P:response to copper ion"/>
    <property type="evidence" value="ECO:0007669"/>
    <property type="project" value="InterPro"/>
</dbReference>
<evidence type="ECO:0000259" key="7">
    <source>
        <dbReference type="Pfam" id="PF04234"/>
    </source>
</evidence>
<dbReference type="Pfam" id="PF04234">
    <property type="entry name" value="CopC"/>
    <property type="match status" value="1"/>
</dbReference>
<dbReference type="GO" id="GO:0005507">
    <property type="term" value="F:copper ion binding"/>
    <property type="evidence" value="ECO:0007669"/>
    <property type="project" value="InterPro"/>
</dbReference>
<proteinExistence type="predicted"/>
<dbReference type="AlphaFoldDB" id="A0A5C8I0P6"/>
<feature type="transmembrane region" description="Helical" evidence="6">
    <location>
        <begin position="197"/>
        <end position="218"/>
    </location>
</feature>
<protein>
    <submittedName>
        <fullName evidence="8">Copper resistance protein CopC</fullName>
    </submittedName>
</protein>
<keyword evidence="6" id="KW-1133">Transmembrane helix</keyword>
<evidence type="ECO:0000256" key="4">
    <source>
        <dbReference type="ARBA" id="ARBA00023008"/>
    </source>
</evidence>
<keyword evidence="9" id="KW-1185">Reference proteome</keyword>
<keyword evidence="3" id="KW-0732">Signal</keyword>
<gene>
    <name evidence="8" type="ORF">FVP77_04305</name>
</gene>
<dbReference type="Proteomes" id="UP000321034">
    <property type="component" value="Unassembled WGS sequence"/>
</dbReference>
<dbReference type="InterPro" id="IPR014756">
    <property type="entry name" value="Ig_E-set"/>
</dbReference>
<dbReference type="InterPro" id="IPR007348">
    <property type="entry name" value="CopC_dom"/>
</dbReference>
<organism evidence="8 9">
    <name type="scientific">Microbacterium hatanonis</name>
    <dbReference type="NCBI Taxonomy" id="404366"/>
    <lineage>
        <taxon>Bacteria</taxon>
        <taxon>Bacillati</taxon>
        <taxon>Actinomycetota</taxon>
        <taxon>Actinomycetes</taxon>
        <taxon>Micrococcales</taxon>
        <taxon>Microbacteriaceae</taxon>
        <taxon>Microbacterium</taxon>
    </lineage>
</organism>
<dbReference type="GO" id="GO:0030313">
    <property type="term" value="C:cell envelope"/>
    <property type="evidence" value="ECO:0007669"/>
    <property type="project" value="UniProtKB-SubCell"/>
</dbReference>
<evidence type="ECO:0000256" key="2">
    <source>
        <dbReference type="ARBA" id="ARBA00022723"/>
    </source>
</evidence>
<dbReference type="InterPro" id="IPR014755">
    <property type="entry name" value="Cu-Rt/internalin_Ig-like"/>
</dbReference>
<dbReference type="InterPro" id="IPR032694">
    <property type="entry name" value="CopC/D"/>
</dbReference>
<dbReference type="PANTHER" id="PTHR34820">
    <property type="entry name" value="INNER MEMBRANE PROTEIN YEBZ"/>
    <property type="match status" value="1"/>
</dbReference>
<evidence type="ECO:0000256" key="6">
    <source>
        <dbReference type="SAM" id="Phobius"/>
    </source>
</evidence>
<dbReference type="PANTHER" id="PTHR34820:SF4">
    <property type="entry name" value="INNER MEMBRANE PROTEIN YEBZ"/>
    <property type="match status" value="1"/>
</dbReference>
<evidence type="ECO:0000256" key="5">
    <source>
        <dbReference type="SAM" id="MobiDB-lite"/>
    </source>
</evidence>
<evidence type="ECO:0000313" key="8">
    <source>
        <dbReference type="EMBL" id="TXK12688.1"/>
    </source>
</evidence>
<dbReference type="OrthoDB" id="5242236at2"/>
<keyword evidence="4" id="KW-0186">Copper</keyword>
<keyword evidence="6" id="KW-0472">Membrane</keyword>
<comment type="caution">
    <text evidence="8">The sequence shown here is derived from an EMBL/GenBank/DDBJ whole genome shotgun (WGS) entry which is preliminary data.</text>
</comment>
<comment type="subcellular location">
    <subcellularLocation>
        <location evidence="1">Cell envelope</location>
    </subcellularLocation>
</comment>
<feature type="region of interest" description="Disordered" evidence="5">
    <location>
        <begin position="150"/>
        <end position="193"/>
    </location>
</feature>
<dbReference type="GO" id="GO:0005886">
    <property type="term" value="C:plasma membrane"/>
    <property type="evidence" value="ECO:0007669"/>
    <property type="project" value="TreeGrafter"/>
</dbReference>
<evidence type="ECO:0000256" key="1">
    <source>
        <dbReference type="ARBA" id="ARBA00004196"/>
    </source>
</evidence>
<dbReference type="EMBL" id="VRSV01000001">
    <property type="protein sequence ID" value="TXK12688.1"/>
    <property type="molecule type" value="Genomic_DNA"/>
</dbReference>
<dbReference type="GO" id="GO:0042597">
    <property type="term" value="C:periplasmic space"/>
    <property type="evidence" value="ECO:0007669"/>
    <property type="project" value="InterPro"/>
</dbReference>
<evidence type="ECO:0000313" key="9">
    <source>
        <dbReference type="Proteomes" id="UP000321034"/>
    </source>
</evidence>
<feature type="region of interest" description="Disordered" evidence="5">
    <location>
        <begin position="1"/>
        <end position="22"/>
    </location>
</feature>
<reference evidence="8 9" key="1">
    <citation type="submission" date="2019-08" db="EMBL/GenBank/DDBJ databases">
        <authorList>
            <person name="Dong K."/>
        </authorList>
    </citation>
    <scope>NUCLEOTIDE SEQUENCE [LARGE SCALE GENOMIC DNA]</scope>
    <source>
        <strain evidence="8 9">JCM14558</strain>
    </source>
</reference>
<evidence type="ECO:0000256" key="3">
    <source>
        <dbReference type="ARBA" id="ARBA00022729"/>
    </source>
</evidence>
<accession>A0A5C8I0P6</accession>
<dbReference type="GO" id="GO:0006825">
    <property type="term" value="P:copper ion transport"/>
    <property type="evidence" value="ECO:0007669"/>
    <property type="project" value="InterPro"/>
</dbReference>
<keyword evidence="2" id="KW-0479">Metal-binding</keyword>
<name>A0A5C8I0P6_9MICO</name>
<dbReference type="Gene3D" id="2.60.40.1220">
    <property type="match status" value="1"/>
</dbReference>
<sequence>MTVVSRDPHRHPGYAGRVTSSPTRTRRRAPFAVAAAVLALFAVFAPASPVFAHDQLVSTDPAADAVLTALPTEITLSFSAELLGDGGSNVVEVTDAAGTSLIDGAAVVDGVNVTQALTGAASGPIAVIWRVVSSDGHPISGEFAFTVDAPATPTSAPTETSASETPEPTMTTMTPAETSEPTTTTAPDSEASASSPLPWIIGVVIVLAVIGVVLYLLVLRPRGRSGGGSTGDRPTTDD</sequence>
<feature type="domain" description="CopC" evidence="7">
    <location>
        <begin position="53"/>
        <end position="147"/>
    </location>
</feature>
<dbReference type="SUPFAM" id="SSF81296">
    <property type="entry name" value="E set domains"/>
    <property type="match status" value="1"/>
</dbReference>